<protein>
    <submittedName>
        <fullName evidence="1">Uncharacterized protein</fullName>
    </submittedName>
</protein>
<accession>A0ABU6JE80</accession>
<dbReference type="RefSeq" id="WP_326508528.1">
    <property type="nucleotide sequence ID" value="NZ_JAWIIV010000022.1"/>
</dbReference>
<evidence type="ECO:0000313" key="2">
    <source>
        <dbReference type="Proteomes" id="UP001352263"/>
    </source>
</evidence>
<name>A0ABU6JE80_9BURK</name>
<organism evidence="1 2">
    <name type="scientific">Noviherbaspirillum album</name>
    <dbReference type="NCBI Taxonomy" id="3080276"/>
    <lineage>
        <taxon>Bacteria</taxon>
        <taxon>Pseudomonadati</taxon>
        <taxon>Pseudomonadota</taxon>
        <taxon>Betaproteobacteria</taxon>
        <taxon>Burkholderiales</taxon>
        <taxon>Oxalobacteraceae</taxon>
        <taxon>Noviherbaspirillum</taxon>
    </lineage>
</organism>
<gene>
    <name evidence="1" type="ORF">RY831_22005</name>
</gene>
<proteinExistence type="predicted"/>
<dbReference type="EMBL" id="JAWIIV010000022">
    <property type="protein sequence ID" value="MEC4721845.1"/>
    <property type="molecule type" value="Genomic_DNA"/>
</dbReference>
<sequence>MLPPGRETDLDVIRKTLQREYTPVEKREFLLDTLERLRNEPNKDETKTNLTPLLQDYFDKKLSSEGRGELENILGINLDALNSRPIKMLEPDPILL</sequence>
<comment type="caution">
    <text evidence="1">The sequence shown here is derived from an EMBL/GenBank/DDBJ whole genome shotgun (WGS) entry which is preliminary data.</text>
</comment>
<reference evidence="1 2" key="1">
    <citation type="submission" date="2023-10" db="EMBL/GenBank/DDBJ databases">
        <title>Noviherbaspirillum sp. CPCC 100848 genome assembly.</title>
        <authorList>
            <person name="Li X.Y."/>
            <person name="Fang X.M."/>
        </authorList>
    </citation>
    <scope>NUCLEOTIDE SEQUENCE [LARGE SCALE GENOMIC DNA]</scope>
    <source>
        <strain evidence="1 2">CPCC 100848</strain>
    </source>
</reference>
<dbReference type="Proteomes" id="UP001352263">
    <property type="component" value="Unassembled WGS sequence"/>
</dbReference>
<keyword evidence="2" id="KW-1185">Reference proteome</keyword>
<evidence type="ECO:0000313" key="1">
    <source>
        <dbReference type="EMBL" id="MEC4721845.1"/>
    </source>
</evidence>